<name>A0AAD8YWZ7_9TELE</name>
<reference evidence="2" key="1">
    <citation type="submission" date="2023-03" db="EMBL/GenBank/DDBJ databases">
        <title>Electrophorus voltai genome.</title>
        <authorList>
            <person name="Bian C."/>
        </authorList>
    </citation>
    <scope>NUCLEOTIDE SEQUENCE</scope>
    <source>
        <strain evidence="2">CB-2022</strain>
        <tissue evidence="2">Muscle</tissue>
    </source>
</reference>
<dbReference type="Proteomes" id="UP001239994">
    <property type="component" value="Unassembled WGS sequence"/>
</dbReference>
<evidence type="ECO:0000313" key="2">
    <source>
        <dbReference type="EMBL" id="KAK1787374.1"/>
    </source>
</evidence>
<sequence length="196" mass="21686">MRPHSHPLFLRLEQTPASRSNFHSPATIPSPPPVSFSTDRRSQPRAWRNFLDSPHAVRFPEADVIEPHHNVRKTFGREGERKKTVADGAIGAVNGTCTEPTIEQHPLIITESDVRRVFKRVNTRKVAGPDGICGRVLKACADQLALVFTNIFNVSLMLGIVPSSFKRSTIIPVPKKPSPSGLNDSRPIALTLVMMK</sequence>
<dbReference type="PANTHER" id="PTHR47510">
    <property type="entry name" value="REVERSE TRANSCRIPTASE DOMAIN-CONTAINING PROTEIN"/>
    <property type="match status" value="1"/>
</dbReference>
<accession>A0AAD8YWZ7</accession>
<keyword evidence="3" id="KW-1185">Reference proteome</keyword>
<evidence type="ECO:0000256" key="1">
    <source>
        <dbReference type="SAM" id="MobiDB-lite"/>
    </source>
</evidence>
<organism evidence="2 3">
    <name type="scientific">Electrophorus voltai</name>
    <dbReference type="NCBI Taxonomy" id="2609070"/>
    <lineage>
        <taxon>Eukaryota</taxon>
        <taxon>Metazoa</taxon>
        <taxon>Chordata</taxon>
        <taxon>Craniata</taxon>
        <taxon>Vertebrata</taxon>
        <taxon>Euteleostomi</taxon>
        <taxon>Actinopterygii</taxon>
        <taxon>Neopterygii</taxon>
        <taxon>Teleostei</taxon>
        <taxon>Ostariophysi</taxon>
        <taxon>Gymnotiformes</taxon>
        <taxon>Gymnotoidei</taxon>
        <taxon>Gymnotidae</taxon>
        <taxon>Electrophorus</taxon>
    </lineage>
</organism>
<dbReference type="AlphaFoldDB" id="A0AAD8YWZ7"/>
<dbReference type="EMBL" id="JAROKS010000023">
    <property type="protein sequence ID" value="KAK1787374.1"/>
    <property type="molecule type" value="Genomic_DNA"/>
</dbReference>
<comment type="caution">
    <text evidence="2">The sequence shown here is derived from an EMBL/GenBank/DDBJ whole genome shotgun (WGS) entry which is preliminary data.</text>
</comment>
<proteinExistence type="predicted"/>
<evidence type="ECO:0000313" key="3">
    <source>
        <dbReference type="Proteomes" id="UP001239994"/>
    </source>
</evidence>
<evidence type="ECO:0008006" key="4">
    <source>
        <dbReference type="Google" id="ProtNLM"/>
    </source>
</evidence>
<gene>
    <name evidence="2" type="ORF">P4O66_002866</name>
</gene>
<protein>
    <recommendedName>
        <fullName evidence="4">Reverse transcriptase domain-containing protein</fullName>
    </recommendedName>
</protein>
<dbReference type="PANTHER" id="PTHR47510:SF3">
    <property type="entry name" value="ENDO_EXONUCLEASE_PHOSPHATASE DOMAIN-CONTAINING PROTEIN"/>
    <property type="match status" value="1"/>
</dbReference>
<feature type="region of interest" description="Disordered" evidence="1">
    <location>
        <begin position="16"/>
        <end position="41"/>
    </location>
</feature>